<dbReference type="Pfam" id="PF02589">
    <property type="entry name" value="LUD_dom"/>
    <property type="match status" value="1"/>
</dbReference>
<dbReference type="InterPro" id="IPR037171">
    <property type="entry name" value="NagB/RpiA_transferase-like"/>
</dbReference>
<keyword evidence="3" id="KW-1185">Reference proteome</keyword>
<dbReference type="Gene3D" id="3.40.50.10420">
    <property type="entry name" value="NagB/RpiA/CoA transferase-like"/>
    <property type="match status" value="1"/>
</dbReference>
<accession>A0ABP3JZV9</accession>
<dbReference type="RefSeq" id="WP_346095869.1">
    <property type="nucleotide sequence ID" value="NZ_BAAABY010000024.1"/>
</dbReference>
<dbReference type="PANTHER" id="PTHR43682">
    <property type="entry name" value="LACTATE UTILIZATION PROTEIN C"/>
    <property type="match status" value="1"/>
</dbReference>
<dbReference type="InterPro" id="IPR024185">
    <property type="entry name" value="FTHF_cligase-like_sf"/>
</dbReference>
<name>A0ABP3JZV9_9ACTN</name>
<feature type="domain" description="LUD" evidence="1">
    <location>
        <begin position="65"/>
        <end position="160"/>
    </location>
</feature>
<gene>
    <name evidence="2" type="ORF">GCM10010361_34130</name>
</gene>
<dbReference type="InterPro" id="IPR003741">
    <property type="entry name" value="LUD_dom"/>
</dbReference>
<evidence type="ECO:0000313" key="3">
    <source>
        <dbReference type="Proteomes" id="UP001500909"/>
    </source>
</evidence>
<dbReference type="EMBL" id="BAAABY010000024">
    <property type="protein sequence ID" value="GAA0467130.1"/>
    <property type="molecule type" value="Genomic_DNA"/>
</dbReference>
<dbReference type="Proteomes" id="UP001500909">
    <property type="component" value="Unassembled WGS sequence"/>
</dbReference>
<evidence type="ECO:0000313" key="2">
    <source>
        <dbReference type="EMBL" id="GAA0467130.1"/>
    </source>
</evidence>
<protein>
    <recommendedName>
        <fullName evidence="1">LUD domain-containing protein</fullName>
    </recommendedName>
</protein>
<sequence>MNQELAELFRDRLAEAGGSAELTASHDEALSLVREWAGDRPVLVDDHPDLTGLEVAGDRPLDPWDAEVGVTGVLGAAADTGTLALGPAPGRPRGTAVLPGTHLAVVPLSRLHADYAALIVALGRLDPLPSGLQLVTGPSRSGDIESAMIQGMHGPRAVRVAVYPDV</sequence>
<dbReference type="SUPFAM" id="SSF100950">
    <property type="entry name" value="NagB/RpiA/CoA transferase-like"/>
    <property type="match status" value="1"/>
</dbReference>
<evidence type="ECO:0000259" key="1">
    <source>
        <dbReference type="Pfam" id="PF02589"/>
    </source>
</evidence>
<comment type="caution">
    <text evidence="2">The sequence shown here is derived from an EMBL/GenBank/DDBJ whole genome shotgun (WGS) entry which is preliminary data.</text>
</comment>
<reference evidence="3" key="1">
    <citation type="journal article" date="2019" name="Int. J. Syst. Evol. Microbiol.">
        <title>The Global Catalogue of Microorganisms (GCM) 10K type strain sequencing project: providing services to taxonomists for standard genome sequencing and annotation.</title>
        <authorList>
            <consortium name="The Broad Institute Genomics Platform"/>
            <consortium name="The Broad Institute Genome Sequencing Center for Infectious Disease"/>
            <person name="Wu L."/>
            <person name="Ma J."/>
        </authorList>
    </citation>
    <scope>NUCLEOTIDE SEQUENCE [LARGE SCALE GENOMIC DNA]</scope>
    <source>
        <strain evidence="3">JCM 4805</strain>
    </source>
</reference>
<dbReference type="PANTHER" id="PTHR43682:SF1">
    <property type="entry name" value="LACTATE UTILIZATION PROTEIN C"/>
    <property type="match status" value="1"/>
</dbReference>
<proteinExistence type="predicted"/>
<organism evidence="2 3">
    <name type="scientific">Streptomyces olivaceiscleroticus</name>
    <dbReference type="NCBI Taxonomy" id="68245"/>
    <lineage>
        <taxon>Bacteria</taxon>
        <taxon>Bacillati</taxon>
        <taxon>Actinomycetota</taxon>
        <taxon>Actinomycetes</taxon>
        <taxon>Kitasatosporales</taxon>
        <taxon>Streptomycetaceae</taxon>
        <taxon>Streptomyces</taxon>
    </lineage>
</organism>